<dbReference type="EMBL" id="FQWC01000005">
    <property type="protein sequence ID" value="SHH07834.1"/>
    <property type="molecule type" value="Genomic_DNA"/>
</dbReference>
<evidence type="ECO:0000313" key="2">
    <source>
        <dbReference type="EMBL" id="SHH07834.1"/>
    </source>
</evidence>
<keyword evidence="3" id="KW-1185">Reference proteome</keyword>
<dbReference type="OrthoDB" id="672524at2"/>
<accession>A0A1M5Q132</accession>
<evidence type="ECO:0000256" key="1">
    <source>
        <dbReference type="SAM" id="Phobius"/>
    </source>
</evidence>
<dbReference type="Proteomes" id="UP000184071">
    <property type="component" value="Unassembled WGS sequence"/>
</dbReference>
<keyword evidence="1" id="KW-1133">Transmembrane helix</keyword>
<keyword evidence="1" id="KW-0472">Membrane</keyword>
<sequence length="179" mass="19975">MSTKSTYILKFLNVMSWIAFIGLCIKAGTLLTSYGISMFFNEVGAKNLQLGLDLSQLKAYDVVDYSIMVFSITIITILEALVFYSVIQIFLKINYVSPFHETIGKLIQKMSAFSFLVGIFSNVTANYSQKFTAIGIPLPNLTEHIGLGDAFLFFAGILYFISQLFAKGIELQKESELTI</sequence>
<feature type="transmembrane region" description="Helical" evidence="1">
    <location>
        <begin position="12"/>
        <end position="36"/>
    </location>
</feature>
<protein>
    <recommendedName>
        <fullName evidence="4">DUF2975 domain-containing protein</fullName>
    </recommendedName>
</protein>
<proteinExistence type="predicted"/>
<evidence type="ECO:0000313" key="3">
    <source>
        <dbReference type="Proteomes" id="UP000184071"/>
    </source>
</evidence>
<feature type="transmembrane region" description="Helical" evidence="1">
    <location>
        <begin position="65"/>
        <end position="86"/>
    </location>
</feature>
<name>A0A1M5Q132_9FLAO</name>
<keyword evidence="1" id="KW-0812">Transmembrane</keyword>
<feature type="transmembrane region" description="Helical" evidence="1">
    <location>
        <begin position="106"/>
        <end position="125"/>
    </location>
</feature>
<organism evidence="2 3">
    <name type="scientific">Flavobacterium defluvii</name>
    <dbReference type="NCBI Taxonomy" id="370979"/>
    <lineage>
        <taxon>Bacteria</taxon>
        <taxon>Pseudomonadati</taxon>
        <taxon>Bacteroidota</taxon>
        <taxon>Flavobacteriia</taxon>
        <taxon>Flavobacteriales</taxon>
        <taxon>Flavobacteriaceae</taxon>
        <taxon>Flavobacterium</taxon>
    </lineage>
</organism>
<feature type="transmembrane region" description="Helical" evidence="1">
    <location>
        <begin position="145"/>
        <end position="166"/>
    </location>
</feature>
<gene>
    <name evidence="2" type="ORF">SAMN05443663_105193</name>
</gene>
<evidence type="ECO:0008006" key="4">
    <source>
        <dbReference type="Google" id="ProtNLM"/>
    </source>
</evidence>
<dbReference type="RefSeq" id="WP_073416612.1">
    <property type="nucleotide sequence ID" value="NZ_FQWC01000005.1"/>
</dbReference>
<reference evidence="3" key="1">
    <citation type="submission" date="2016-11" db="EMBL/GenBank/DDBJ databases">
        <authorList>
            <person name="Varghese N."/>
            <person name="Submissions S."/>
        </authorList>
    </citation>
    <scope>NUCLEOTIDE SEQUENCE [LARGE SCALE GENOMIC DNA]</scope>
    <source>
        <strain evidence="3">DSM 17963</strain>
    </source>
</reference>
<dbReference type="AlphaFoldDB" id="A0A1M5Q132"/>
<dbReference type="STRING" id="370979.SAMN05443663_105193"/>